<keyword evidence="1" id="KW-1133">Transmembrane helix</keyword>
<feature type="transmembrane region" description="Helical" evidence="1">
    <location>
        <begin position="78"/>
        <end position="96"/>
    </location>
</feature>
<dbReference type="PANTHER" id="PTHR14969">
    <property type="entry name" value="SPHINGOSINE-1-PHOSPHATE PHOSPHOHYDROLASE"/>
    <property type="match status" value="1"/>
</dbReference>
<organism evidence="3 4">
    <name type="scientific">Bordetella trematum</name>
    <dbReference type="NCBI Taxonomy" id="123899"/>
    <lineage>
        <taxon>Bacteria</taxon>
        <taxon>Pseudomonadati</taxon>
        <taxon>Pseudomonadota</taxon>
        <taxon>Betaproteobacteria</taxon>
        <taxon>Burkholderiales</taxon>
        <taxon>Alcaligenaceae</taxon>
        <taxon>Bordetella</taxon>
    </lineage>
</organism>
<reference evidence="3 4" key="1">
    <citation type="submission" date="2016-04" db="EMBL/GenBank/DDBJ databases">
        <authorList>
            <consortium name="Pathogen Informatics"/>
        </authorList>
    </citation>
    <scope>NUCLEOTIDE SEQUENCE [LARGE SCALE GENOMIC DNA]</scope>
    <source>
        <strain evidence="3 4">H044680328</strain>
    </source>
</reference>
<dbReference type="InterPro" id="IPR000326">
    <property type="entry name" value="PAP2/HPO"/>
</dbReference>
<dbReference type="EMBL" id="LT546645">
    <property type="protein sequence ID" value="SAI70267.1"/>
    <property type="molecule type" value="Genomic_DNA"/>
</dbReference>
<evidence type="ECO:0000259" key="2">
    <source>
        <dbReference type="SMART" id="SM00014"/>
    </source>
</evidence>
<keyword evidence="1" id="KW-0472">Membrane</keyword>
<dbReference type="PATRIC" id="fig|123899.6.peg.2128"/>
<dbReference type="PANTHER" id="PTHR14969:SF13">
    <property type="entry name" value="AT30094P"/>
    <property type="match status" value="1"/>
</dbReference>
<dbReference type="GeneID" id="56590588"/>
<dbReference type="Proteomes" id="UP000076825">
    <property type="component" value="Chromosome 1"/>
</dbReference>
<dbReference type="Gene3D" id="1.20.144.10">
    <property type="entry name" value="Phosphatidic acid phosphatase type 2/haloperoxidase"/>
    <property type="match status" value="2"/>
</dbReference>
<evidence type="ECO:0000313" key="3">
    <source>
        <dbReference type="EMBL" id="SAI70267.1"/>
    </source>
</evidence>
<accession>A0A157Q3F8</accession>
<evidence type="ECO:0000256" key="1">
    <source>
        <dbReference type="SAM" id="Phobius"/>
    </source>
</evidence>
<dbReference type="RefSeq" id="WP_033535404.1">
    <property type="nucleotide sequence ID" value="NZ_CP016340.1"/>
</dbReference>
<sequence>MIALLLLACALWIDRPLTLWIHGHVSPTLDRVFDYIGLMGDAEFSLVPALLLYIWSLNGLARGWHCPWQAGFERSARGALLLMLTMAMGGVITWLLKRLVSRARPEELLDHGIYGLGSWFSGGPYDSFPSSHTQAAFATAAVLAILAPRWRWPVLTLAALVGLSRLINRDHYLTDVLTAATIALCCAAFLAPRVLDSRARWPLRAPWRWFSRP</sequence>
<dbReference type="STRING" id="123899.SAMEA3906487_02137"/>
<name>A0A157Q3F8_9BORD</name>
<dbReference type="KEGG" id="btrm:SAMEA390648702137"/>
<protein>
    <submittedName>
        <fullName evidence="3">Membrane-associated phospholipid phosphatase</fullName>
    </submittedName>
</protein>
<keyword evidence="4" id="KW-1185">Reference proteome</keyword>
<dbReference type="SUPFAM" id="SSF48317">
    <property type="entry name" value="Acid phosphatase/Vanadium-dependent haloperoxidase"/>
    <property type="match status" value="1"/>
</dbReference>
<dbReference type="AlphaFoldDB" id="A0A157Q3F8"/>
<dbReference type="InterPro" id="IPR036938">
    <property type="entry name" value="PAP2/HPO_sf"/>
</dbReference>
<evidence type="ECO:0000313" key="4">
    <source>
        <dbReference type="Proteomes" id="UP000076825"/>
    </source>
</evidence>
<keyword evidence="1" id="KW-0812">Transmembrane</keyword>
<dbReference type="eggNOG" id="COG0671">
    <property type="taxonomic scope" value="Bacteria"/>
</dbReference>
<dbReference type="Pfam" id="PF01569">
    <property type="entry name" value="PAP2"/>
    <property type="match status" value="1"/>
</dbReference>
<gene>
    <name evidence="3" type="ORF">SAMEA3906487_02137</name>
</gene>
<feature type="transmembrane region" description="Helical" evidence="1">
    <location>
        <begin position="35"/>
        <end position="57"/>
    </location>
</feature>
<feature type="domain" description="Phosphatidic acid phosphatase type 2/haloperoxidase" evidence="2">
    <location>
        <begin position="79"/>
        <end position="191"/>
    </location>
</feature>
<feature type="transmembrane region" description="Helical" evidence="1">
    <location>
        <begin position="172"/>
        <end position="191"/>
    </location>
</feature>
<dbReference type="SMART" id="SM00014">
    <property type="entry name" value="acidPPc"/>
    <property type="match status" value="1"/>
</dbReference>
<proteinExistence type="predicted"/>